<dbReference type="InterPro" id="IPR031348">
    <property type="entry name" value="PigL_N"/>
</dbReference>
<dbReference type="Pfam" id="PF17111">
    <property type="entry name" value="PigL_N"/>
    <property type="match status" value="1"/>
</dbReference>
<evidence type="ECO:0000259" key="1">
    <source>
        <dbReference type="Pfam" id="PF17111"/>
    </source>
</evidence>
<dbReference type="InterPro" id="IPR039327">
    <property type="entry name" value="CON7-like"/>
</dbReference>
<reference evidence="2" key="1">
    <citation type="submission" date="2016-12" db="EMBL/GenBank/DDBJ databases">
        <title>The genomes of Aspergillus section Nigri reveals drivers in fungal speciation.</title>
        <authorList>
            <consortium name="DOE Joint Genome Institute"/>
            <person name="Vesth T.C."/>
            <person name="Nybo J."/>
            <person name="Theobald S."/>
            <person name="Brandl J."/>
            <person name="Frisvad J.C."/>
            <person name="Nielsen K.F."/>
            <person name="Lyhne E.K."/>
            <person name="Kogle M.E."/>
            <person name="Kuo A."/>
            <person name="Riley R."/>
            <person name="Clum A."/>
            <person name="Nolan M."/>
            <person name="Lipzen A."/>
            <person name="Salamov A."/>
            <person name="Henrissat B."/>
            <person name="Wiebenga A."/>
            <person name="De vries R.P."/>
            <person name="Grigoriev I.V."/>
            <person name="Mortensen U.H."/>
            <person name="Andersen M.R."/>
            <person name="Baker S.E."/>
        </authorList>
    </citation>
    <scope>NUCLEOTIDE SEQUENCE</scope>
    <source>
        <strain evidence="2">IBT 28561</strain>
    </source>
</reference>
<comment type="caution">
    <text evidence="2">The sequence shown here is derived from an EMBL/GenBank/DDBJ whole genome shotgun (WGS) entry which is preliminary data.</text>
</comment>
<dbReference type="VEuPathDB" id="FungiDB:P168DRAFT_243644"/>
<dbReference type="PANTHER" id="PTHR36167:SF4">
    <property type="entry name" value="FUNGAL N-TERMINAL DOMAIN-CONTAINING PROTEIN"/>
    <property type="match status" value="1"/>
</dbReference>
<accession>A0A2I1CSK9</accession>
<keyword evidence="3" id="KW-1185">Reference proteome</keyword>
<dbReference type="OrthoDB" id="5431013at2759"/>
<sequence length="288" mass="32624">MSGLEVIGIAASIVQIAEIGTQLAVKLCAFYHKIKTADQRIQNLSNNVALTSSVLKLLGDNLQQDEQAKLYSKQAFGTTQGVLDECKNVFEQIRDALDQSPSKGLFQRAAKKLSFVAMEEELELLGRNLERLKSTLHLMLNVIMYAGQLRSRTEPTALKDQRELIKSLLDHKRLTERRFEEMTKALEGAKLNNDQPKGGLQPEHLMCAATLPTPTENPLADLGKYYLLVKKLLEDVDSYRAGLEQSQHRRVRNGVLRIHNEEIQQIEVSHGPQMAQMFRNRIYELSDR</sequence>
<evidence type="ECO:0000313" key="3">
    <source>
        <dbReference type="Proteomes" id="UP000234254"/>
    </source>
</evidence>
<gene>
    <name evidence="2" type="ORF">P168DRAFT_243644</name>
</gene>
<dbReference type="PANTHER" id="PTHR36167">
    <property type="entry name" value="C2H2 FINGER DOMAIN TRANSCRIPTION FACTOR (EUROFUNG)-RELATED"/>
    <property type="match status" value="1"/>
</dbReference>
<protein>
    <recommendedName>
        <fullName evidence="1">Azaphilone pigments biosynthesis cluster protein L N-terminal domain-containing protein</fullName>
    </recommendedName>
</protein>
<dbReference type="RefSeq" id="XP_024689207.1">
    <property type="nucleotide sequence ID" value="XM_024833874.1"/>
</dbReference>
<dbReference type="AlphaFoldDB" id="A0A2I1CSK9"/>
<name>A0A2I1CSK9_ASPC2</name>
<organism evidence="2 3">
    <name type="scientific">Aspergillus campestris (strain IBT 28561)</name>
    <dbReference type="NCBI Taxonomy" id="1392248"/>
    <lineage>
        <taxon>Eukaryota</taxon>
        <taxon>Fungi</taxon>
        <taxon>Dikarya</taxon>
        <taxon>Ascomycota</taxon>
        <taxon>Pezizomycotina</taxon>
        <taxon>Eurotiomycetes</taxon>
        <taxon>Eurotiomycetidae</taxon>
        <taxon>Eurotiales</taxon>
        <taxon>Aspergillaceae</taxon>
        <taxon>Aspergillus</taxon>
        <taxon>Aspergillus subgen. Circumdati</taxon>
    </lineage>
</organism>
<proteinExistence type="predicted"/>
<dbReference type="GO" id="GO:0006355">
    <property type="term" value="P:regulation of DNA-templated transcription"/>
    <property type="evidence" value="ECO:0007669"/>
    <property type="project" value="InterPro"/>
</dbReference>
<dbReference type="Proteomes" id="UP000234254">
    <property type="component" value="Unassembled WGS sequence"/>
</dbReference>
<evidence type="ECO:0000313" key="2">
    <source>
        <dbReference type="EMBL" id="PKY00613.1"/>
    </source>
</evidence>
<dbReference type="EMBL" id="MSFM01000014">
    <property type="protein sequence ID" value="PKY00613.1"/>
    <property type="molecule type" value="Genomic_DNA"/>
</dbReference>
<feature type="domain" description="Azaphilone pigments biosynthesis cluster protein L N-terminal" evidence="1">
    <location>
        <begin position="5"/>
        <end position="187"/>
    </location>
</feature>
<dbReference type="GeneID" id="36541398"/>